<feature type="transmembrane region" description="Helical" evidence="6">
    <location>
        <begin position="117"/>
        <end position="136"/>
    </location>
</feature>
<proteinExistence type="predicted"/>
<keyword evidence="3" id="KW-0133">Cell shape</keyword>
<organism evidence="7 8">
    <name type="scientific">Candidatus Beckwithbacteria bacterium RIFCSPHIGHO2_12_FULL_47_17</name>
    <dbReference type="NCBI Taxonomy" id="1797460"/>
    <lineage>
        <taxon>Bacteria</taxon>
        <taxon>Candidatus Beckwithiibacteriota</taxon>
    </lineage>
</organism>
<gene>
    <name evidence="7" type="ORF">A3E73_02875</name>
</gene>
<dbReference type="EMBL" id="MEZN01000027">
    <property type="protein sequence ID" value="OGD56031.1"/>
    <property type="molecule type" value="Genomic_DNA"/>
</dbReference>
<dbReference type="GO" id="GO:0005886">
    <property type="term" value="C:plasma membrane"/>
    <property type="evidence" value="ECO:0007669"/>
    <property type="project" value="TreeGrafter"/>
</dbReference>
<evidence type="ECO:0008006" key="9">
    <source>
        <dbReference type="Google" id="ProtNLM"/>
    </source>
</evidence>
<feature type="transmembrane region" description="Helical" evidence="6">
    <location>
        <begin position="244"/>
        <end position="267"/>
    </location>
</feature>
<sequence length="348" mass="38262">MIDWRLLGPLLPLWVLSLLILGGLSWQLALTQAVFIVLGLILFFLVAGYPYEQHLWLGRHYLIASLILLLLPFVFGVVTRGAVRWIPLGSYSLQPSELIKPLLILAYSQYLAKRRNLNWRQLFGFAVLLLGPFILIFKQPDLGTSLVVGAIWLGLLLSARIRTSQLLALGLAVLVCLPLGWKLLQPYQTQRLLSFANPYSDPSGSGYQVIQSLIAVGGGGLWGQGLGRGSQSQLEFLPERQTDFIFATISEELGLLAGAGLILSYWWLLRHLLFIAKNTRDEFGRLIVTGVSVMLWFQVGVTVAMNLGLMPVTGITLPLVSSGGSSMLATMVSLGLVSSVWRFSKSGL</sequence>
<reference evidence="7 8" key="1">
    <citation type="journal article" date="2016" name="Nat. Commun.">
        <title>Thousands of microbial genomes shed light on interconnected biogeochemical processes in an aquifer system.</title>
        <authorList>
            <person name="Anantharaman K."/>
            <person name="Brown C.T."/>
            <person name="Hug L.A."/>
            <person name="Sharon I."/>
            <person name="Castelle C.J."/>
            <person name="Probst A.J."/>
            <person name="Thomas B.C."/>
            <person name="Singh A."/>
            <person name="Wilkins M.J."/>
            <person name="Karaoz U."/>
            <person name="Brodie E.L."/>
            <person name="Williams K.H."/>
            <person name="Hubbard S.S."/>
            <person name="Banfield J.F."/>
        </authorList>
    </citation>
    <scope>NUCLEOTIDE SEQUENCE [LARGE SCALE GENOMIC DNA]</scope>
</reference>
<dbReference type="Pfam" id="PF01098">
    <property type="entry name" value="FTSW_RODA_SPOVE"/>
    <property type="match status" value="1"/>
</dbReference>
<evidence type="ECO:0000256" key="1">
    <source>
        <dbReference type="ARBA" id="ARBA00004141"/>
    </source>
</evidence>
<comment type="caution">
    <text evidence="7">The sequence shown here is derived from an EMBL/GenBank/DDBJ whole genome shotgun (WGS) entry which is preliminary data.</text>
</comment>
<evidence type="ECO:0000256" key="2">
    <source>
        <dbReference type="ARBA" id="ARBA00022692"/>
    </source>
</evidence>
<comment type="subcellular location">
    <subcellularLocation>
        <location evidence="1">Membrane</location>
        <topology evidence="1">Multi-pass membrane protein</topology>
    </subcellularLocation>
</comment>
<evidence type="ECO:0000256" key="3">
    <source>
        <dbReference type="ARBA" id="ARBA00022960"/>
    </source>
</evidence>
<dbReference type="STRING" id="1797460.A3E73_02875"/>
<feature type="transmembrane region" description="Helical" evidence="6">
    <location>
        <begin position="63"/>
        <end position="83"/>
    </location>
</feature>
<dbReference type="PANTHER" id="PTHR30474">
    <property type="entry name" value="CELL CYCLE PROTEIN"/>
    <property type="match status" value="1"/>
</dbReference>
<feature type="transmembrane region" description="Helical" evidence="6">
    <location>
        <begin position="287"/>
        <end position="307"/>
    </location>
</feature>
<evidence type="ECO:0000256" key="4">
    <source>
        <dbReference type="ARBA" id="ARBA00022989"/>
    </source>
</evidence>
<accession>A0A1F5DLX3</accession>
<dbReference type="Proteomes" id="UP000176791">
    <property type="component" value="Unassembled WGS sequence"/>
</dbReference>
<dbReference type="GO" id="GO:0032153">
    <property type="term" value="C:cell division site"/>
    <property type="evidence" value="ECO:0007669"/>
    <property type="project" value="TreeGrafter"/>
</dbReference>
<feature type="transmembrane region" description="Helical" evidence="6">
    <location>
        <begin position="166"/>
        <end position="184"/>
    </location>
</feature>
<keyword evidence="4 6" id="KW-1133">Transmembrane helix</keyword>
<dbReference type="GO" id="GO:0015648">
    <property type="term" value="F:lipid-linked peptidoglycan transporter activity"/>
    <property type="evidence" value="ECO:0007669"/>
    <property type="project" value="TreeGrafter"/>
</dbReference>
<evidence type="ECO:0000313" key="7">
    <source>
        <dbReference type="EMBL" id="OGD56031.1"/>
    </source>
</evidence>
<feature type="transmembrane region" description="Helical" evidence="6">
    <location>
        <begin position="33"/>
        <end position="51"/>
    </location>
</feature>
<dbReference type="GO" id="GO:0008360">
    <property type="term" value="P:regulation of cell shape"/>
    <property type="evidence" value="ECO:0007669"/>
    <property type="project" value="UniProtKB-KW"/>
</dbReference>
<evidence type="ECO:0000313" key="8">
    <source>
        <dbReference type="Proteomes" id="UP000176791"/>
    </source>
</evidence>
<protein>
    <recommendedName>
        <fullName evidence="9">Rod shape-determining protein RodA</fullName>
    </recommendedName>
</protein>
<feature type="transmembrane region" description="Helical" evidence="6">
    <location>
        <begin position="6"/>
        <end position="26"/>
    </location>
</feature>
<keyword evidence="2 6" id="KW-0812">Transmembrane</keyword>
<dbReference type="GO" id="GO:0051301">
    <property type="term" value="P:cell division"/>
    <property type="evidence" value="ECO:0007669"/>
    <property type="project" value="InterPro"/>
</dbReference>
<feature type="transmembrane region" description="Helical" evidence="6">
    <location>
        <begin position="319"/>
        <end position="341"/>
    </location>
</feature>
<name>A0A1F5DLX3_9BACT</name>
<dbReference type="InterPro" id="IPR001182">
    <property type="entry name" value="FtsW/RodA"/>
</dbReference>
<feature type="transmembrane region" description="Helical" evidence="6">
    <location>
        <begin position="142"/>
        <end position="159"/>
    </location>
</feature>
<keyword evidence="5 6" id="KW-0472">Membrane</keyword>
<evidence type="ECO:0000256" key="5">
    <source>
        <dbReference type="ARBA" id="ARBA00023136"/>
    </source>
</evidence>
<evidence type="ECO:0000256" key="6">
    <source>
        <dbReference type="SAM" id="Phobius"/>
    </source>
</evidence>
<dbReference type="AlphaFoldDB" id="A0A1F5DLX3"/>